<organism evidence="2 3">
    <name type="scientific">Mycolicibacterium elephantis</name>
    <dbReference type="NCBI Taxonomy" id="81858"/>
    <lineage>
        <taxon>Bacteria</taxon>
        <taxon>Bacillati</taxon>
        <taxon>Actinomycetota</taxon>
        <taxon>Actinomycetes</taxon>
        <taxon>Mycobacteriales</taxon>
        <taxon>Mycobacteriaceae</taxon>
        <taxon>Mycolicibacterium</taxon>
    </lineage>
</organism>
<accession>A0A1X0CJ52</accession>
<name>A0A1A0QXV0_9MYCO</name>
<comment type="caution">
    <text evidence="2">The sequence shown here is derived from an EMBL/GenBank/DDBJ whole genome shotgun (WGS) entry which is preliminary data.</text>
</comment>
<proteinExistence type="predicted"/>
<dbReference type="STRING" id="81858.BST23_23575"/>
<feature type="region of interest" description="Disordered" evidence="1">
    <location>
        <begin position="80"/>
        <end position="130"/>
    </location>
</feature>
<dbReference type="Proteomes" id="UP000192772">
    <property type="component" value="Unassembled WGS sequence"/>
</dbReference>
<reference evidence="2 3" key="1">
    <citation type="submission" date="2017-02" db="EMBL/GenBank/DDBJ databases">
        <title>The new phylogeny of genus Mycobacterium.</title>
        <authorList>
            <person name="Tortoli E."/>
            <person name="Trovato A."/>
            <person name="Cirillo D.M."/>
        </authorList>
    </citation>
    <scope>NUCLEOTIDE SEQUENCE [LARGE SCALE GENOMIC DNA]</scope>
    <source>
        <strain evidence="2 3">FI-09383</strain>
    </source>
</reference>
<gene>
    <name evidence="2" type="ORF">BST23_23575</name>
</gene>
<dbReference type="EMBL" id="MVHP01000039">
    <property type="protein sequence ID" value="ORA60134.1"/>
    <property type="molecule type" value="Genomic_DNA"/>
</dbReference>
<evidence type="ECO:0000256" key="1">
    <source>
        <dbReference type="SAM" id="MobiDB-lite"/>
    </source>
</evidence>
<protein>
    <submittedName>
        <fullName evidence="2">Uncharacterized protein</fullName>
    </submittedName>
</protein>
<accession>A0A1A0QXV0</accession>
<feature type="compositionally biased region" description="Pro residues" evidence="1">
    <location>
        <begin position="108"/>
        <end position="122"/>
    </location>
</feature>
<evidence type="ECO:0000313" key="3">
    <source>
        <dbReference type="Proteomes" id="UP000192772"/>
    </source>
</evidence>
<sequence length="130" mass="13452">MATIARVVSAGLIAVAVVFGSAGISGAEPNNGGNKWNQRRYDECVKSLMGQRYCCEQAGGEWIRDLTYDSDGNVVGHTYRCKGKPPSAEGQPSQPVGAPPAGVATEPPAAPPQTGPLVPVAPLPTVVNPR</sequence>
<dbReference type="AlphaFoldDB" id="A0A1A0QXV0"/>
<evidence type="ECO:0000313" key="2">
    <source>
        <dbReference type="EMBL" id="ORA60134.1"/>
    </source>
</evidence>
<dbReference type="RefSeq" id="WP_052761620.1">
    <property type="nucleotide sequence ID" value="NZ_LBNO01000076.1"/>
</dbReference>